<evidence type="ECO:0000313" key="3">
    <source>
        <dbReference type="Proteomes" id="UP001162156"/>
    </source>
</evidence>
<reference evidence="2" key="1">
    <citation type="journal article" date="2023" name="Insect Mol. Biol.">
        <title>Genome sequencing provides insights into the evolution of gene families encoding plant cell wall-degrading enzymes in longhorned beetles.</title>
        <authorList>
            <person name="Shin N.R."/>
            <person name="Okamura Y."/>
            <person name="Kirsch R."/>
            <person name="Pauchet Y."/>
        </authorList>
    </citation>
    <scope>NUCLEOTIDE SEQUENCE</scope>
    <source>
        <strain evidence="2">RBIC_L_NR</strain>
    </source>
</reference>
<dbReference type="Proteomes" id="UP001162156">
    <property type="component" value="Unassembled WGS sequence"/>
</dbReference>
<organism evidence="2 3">
    <name type="scientific">Rhamnusium bicolor</name>
    <dbReference type="NCBI Taxonomy" id="1586634"/>
    <lineage>
        <taxon>Eukaryota</taxon>
        <taxon>Metazoa</taxon>
        <taxon>Ecdysozoa</taxon>
        <taxon>Arthropoda</taxon>
        <taxon>Hexapoda</taxon>
        <taxon>Insecta</taxon>
        <taxon>Pterygota</taxon>
        <taxon>Neoptera</taxon>
        <taxon>Endopterygota</taxon>
        <taxon>Coleoptera</taxon>
        <taxon>Polyphaga</taxon>
        <taxon>Cucujiformia</taxon>
        <taxon>Chrysomeloidea</taxon>
        <taxon>Cerambycidae</taxon>
        <taxon>Lepturinae</taxon>
        <taxon>Rhagiini</taxon>
        <taxon>Rhamnusium</taxon>
    </lineage>
</organism>
<accession>A0AAV8ZWV4</accession>
<protein>
    <submittedName>
        <fullName evidence="2">Uncharacterized protein</fullName>
    </submittedName>
</protein>
<evidence type="ECO:0000256" key="1">
    <source>
        <dbReference type="SAM" id="MobiDB-lite"/>
    </source>
</evidence>
<evidence type="ECO:0000313" key="2">
    <source>
        <dbReference type="EMBL" id="KAJ8971199.1"/>
    </source>
</evidence>
<name>A0AAV8ZWV4_9CUCU</name>
<proteinExistence type="predicted"/>
<keyword evidence="3" id="KW-1185">Reference proteome</keyword>
<comment type="caution">
    <text evidence="2">The sequence shown here is derived from an EMBL/GenBank/DDBJ whole genome shotgun (WGS) entry which is preliminary data.</text>
</comment>
<dbReference type="EMBL" id="JANEYF010000242">
    <property type="protein sequence ID" value="KAJ8971199.1"/>
    <property type="molecule type" value="Genomic_DNA"/>
</dbReference>
<dbReference type="AlphaFoldDB" id="A0AAV8ZWV4"/>
<feature type="region of interest" description="Disordered" evidence="1">
    <location>
        <begin position="145"/>
        <end position="171"/>
    </location>
</feature>
<gene>
    <name evidence="2" type="ORF">NQ314_000836</name>
</gene>
<sequence length="171" mass="19835">MKFINVLMDEPIFFDQKSFSPHNYETIQQQENLEPESFSIEVLPVEFEQEKGGILPVPIINSINLDTIENNQDFLQKESVLSVQENCSACLNYEEIQQQENFELVRFPIDHLPIEFEDGLIVADTEYENHEKALDNKNTEHVIMEDGPDNGNNENTNDILMEEASENEKNR</sequence>